<dbReference type="Pfam" id="PF13672">
    <property type="entry name" value="PP2C_2"/>
    <property type="match status" value="1"/>
</dbReference>
<dbReference type="SMART" id="SM00331">
    <property type="entry name" value="PP2C_SIG"/>
    <property type="match status" value="1"/>
</dbReference>
<protein>
    <submittedName>
        <fullName evidence="2">Serine/threonine protein phosphatase PrpC</fullName>
    </submittedName>
</protein>
<gene>
    <name evidence="2" type="ORF">EI77_04598</name>
</gene>
<dbReference type="PROSITE" id="PS51746">
    <property type="entry name" value="PPM_2"/>
    <property type="match status" value="1"/>
</dbReference>
<name>A0A4R7RIC8_9BACT</name>
<dbReference type="Gene3D" id="3.60.40.10">
    <property type="entry name" value="PPM-type phosphatase domain"/>
    <property type="match status" value="1"/>
</dbReference>
<dbReference type="EMBL" id="SOCA01000018">
    <property type="protein sequence ID" value="TDU62555.1"/>
    <property type="molecule type" value="Genomic_DNA"/>
</dbReference>
<dbReference type="Proteomes" id="UP000295662">
    <property type="component" value="Unassembled WGS sequence"/>
</dbReference>
<dbReference type="CDD" id="cd00143">
    <property type="entry name" value="PP2Cc"/>
    <property type="match status" value="1"/>
</dbReference>
<sequence length="255" mass="27892">MQEQDFAARQYKGRRDNQEDYYAFADAAELTEAPLETLLLVVGDGLGAHAGGSVASYLAVNAFVRAFHEHPGDASWRLRTALDTANETLGYITERMPSVAPPMGTTMLSVLVSRKEVQWISVGDSPLFLYRRGNLTRLNADHSLTPMLDAQVKAGTMTEDEAAHHPGRHTLQSALMGQPMALIDFAADPIKLLQDDIIIAASDGIFTLSEKALVELLHFGKNTTADKIADAIIFAIRRINFDRQDNTTVGVVKVP</sequence>
<accession>A0A4R7RIC8</accession>
<reference evidence="2 3" key="1">
    <citation type="submission" date="2019-03" db="EMBL/GenBank/DDBJ databases">
        <title>Genomic Encyclopedia of Archaeal and Bacterial Type Strains, Phase II (KMG-II): from individual species to whole genera.</title>
        <authorList>
            <person name="Goeker M."/>
        </authorList>
    </citation>
    <scope>NUCLEOTIDE SEQUENCE [LARGE SCALE GENOMIC DNA]</scope>
    <source>
        <strain evidence="2 3">ATCC 25309</strain>
    </source>
</reference>
<dbReference type="SUPFAM" id="SSF81606">
    <property type="entry name" value="PP2C-like"/>
    <property type="match status" value="1"/>
</dbReference>
<dbReference type="SMART" id="SM00332">
    <property type="entry name" value="PP2Cc"/>
    <property type="match status" value="1"/>
</dbReference>
<comment type="caution">
    <text evidence="2">The sequence shown here is derived from an EMBL/GenBank/DDBJ whole genome shotgun (WGS) entry which is preliminary data.</text>
</comment>
<dbReference type="AlphaFoldDB" id="A0A4R7RIC8"/>
<organism evidence="2 3">
    <name type="scientific">Prosthecobacter fusiformis</name>
    <dbReference type="NCBI Taxonomy" id="48464"/>
    <lineage>
        <taxon>Bacteria</taxon>
        <taxon>Pseudomonadati</taxon>
        <taxon>Verrucomicrobiota</taxon>
        <taxon>Verrucomicrobiia</taxon>
        <taxon>Verrucomicrobiales</taxon>
        <taxon>Verrucomicrobiaceae</taxon>
        <taxon>Prosthecobacter</taxon>
    </lineage>
</organism>
<dbReference type="InterPro" id="IPR036457">
    <property type="entry name" value="PPM-type-like_dom_sf"/>
</dbReference>
<evidence type="ECO:0000313" key="2">
    <source>
        <dbReference type="EMBL" id="TDU62555.1"/>
    </source>
</evidence>
<dbReference type="InterPro" id="IPR001932">
    <property type="entry name" value="PPM-type_phosphatase-like_dom"/>
</dbReference>
<evidence type="ECO:0000259" key="1">
    <source>
        <dbReference type="PROSITE" id="PS51746"/>
    </source>
</evidence>
<keyword evidence="3" id="KW-1185">Reference proteome</keyword>
<evidence type="ECO:0000313" key="3">
    <source>
        <dbReference type="Proteomes" id="UP000295662"/>
    </source>
</evidence>
<proteinExistence type="predicted"/>
<feature type="domain" description="PPM-type phosphatase" evidence="1">
    <location>
        <begin position="5"/>
        <end position="254"/>
    </location>
</feature>